<dbReference type="Proteomes" id="UP000639772">
    <property type="component" value="Chromosome 11"/>
</dbReference>
<dbReference type="PANTHER" id="PTHR33205">
    <property type="entry name" value="TRANSMEMBRANE PROTEIN"/>
    <property type="match status" value="1"/>
</dbReference>
<organism evidence="1 2">
    <name type="scientific">Vanilla planifolia</name>
    <name type="common">Vanilla</name>
    <dbReference type="NCBI Taxonomy" id="51239"/>
    <lineage>
        <taxon>Eukaryota</taxon>
        <taxon>Viridiplantae</taxon>
        <taxon>Streptophyta</taxon>
        <taxon>Embryophyta</taxon>
        <taxon>Tracheophyta</taxon>
        <taxon>Spermatophyta</taxon>
        <taxon>Magnoliopsida</taxon>
        <taxon>Liliopsida</taxon>
        <taxon>Asparagales</taxon>
        <taxon>Orchidaceae</taxon>
        <taxon>Vanilloideae</taxon>
        <taxon>Vanilleae</taxon>
        <taxon>Vanilla</taxon>
    </lineage>
</organism>
<proteinExistence type="predicted"/>
<dbReference type="PANTHER" id="PTHR33205:SF1">
    <property type="entry name" value="TRANSMEMBRANE PROTEIN"/>
    <property type="match status" value="1"/>
</dbReference>
<gene>
    <name evidence="1" type="ORF">HPP92_020849</name>
</gene>
<accession>A0A835Q0G1</accession>
<dbReference type="EMBL" id="JADCNM010000011">
    <property type="protein sequence ID" value="KAG0462373.1"/>
    <property type="molecule type" value="Genomic_DNA"/>
</dbReference>
<dbReference type="AntiFam" id="ANF00034">
    <property type="entry name" value="Antisense to 5.8S rRNA"/>
</dbReference>
<evidence type="ECO:0000313" key="1">
    <source>
        <dbReference type="EMBL" id="KAG0462373.1"/>
    </source>
</evidence>
<sequence>MGSRFHTMEDGAGSMRGIRLSQQQHRFLAANTTTERWRPPLIISTIGRAPTFNTSCHCMGCHQLPPQWGRGTKPKDSKLLQGATGRITPMQVCPQLASSGATCIQKMDGSQDSTIHNTYHISLRSSSMREPRHLLSRVVRLLGLNGPGDTQHTRLPV</sequence>
<comment type="caution">
    <text evidence="1">The sequence shown here is derived from an EMBL/GenBank/DDBJ whole genome shotgun (WGS) entry which is preliminary data.</text>
</comment>
<protein>
    <submittedName>
        <fullName evidence="1">Uncharacterized protein</fullName>
    </submittedName>
</protein>
<reference evidence="1 2" key="1">
    <citation type="journal article" date="2020" name="Nat. Food">
        <title>A phased Vanilla planifolia genome enables genetic improvement of flavour and production.</title>
        <authorList>
            <person name="Hasing T."/>
            <person name="Tang H."/>
            <person name="Brym M."/>
            <person name="Khazi F."/>
            <person name="Huang T."/>
            <person name="Chambers A.H."/>
        </authorList>
    </citation>
    <scope>NUCLEOTIDE SEQUENCE [LARGE SCALE GENOMIC DNA]</scope>
    <source>
        <tissue evidence="1">Leaf</tissue>
    </source>
</reference>
<dbReference type="AlphaFoldDB" id="A0A835Q0G1"/>
<dbReference type="OrthoDB" id="1925485at2759"/>
<evidence type="ECO:0000313" key="2">
    <source>
        <dbReference type="Proteomes" id="UP000639772"/>
    </source>
</evidence>
<name>A0A835Q0G1_VANPL</name>